<dbReference type="Gene3D" id="1.10.565.10">
    <property type="entry name" value="Retinoid X Receptor"/>
    <property type="match status" value="1"/>
</dbReference>
<reference evidence="9 10" key="1">
    <citation type="journal article" date="2013" name="Nature">
        <title>Insights into bilaterian evolution from three spiralian genomes.</title>
        <authorList>
            <person name="Simakov O."/>
            <person name="Marletaz F."/>
            <person name="Cho S.J."/>
            <person name="Edsinger-Gonzales E."/>
            <person name="Havlak P."/>
            <person name="Hellsten U."/>
            <person name="Kuo D.H."/>
            <person name="Larsson T."/>
            <person name="Lv J."/>
            <person name="Arendt D."/>
            <person name="Savage R."/>
            <person name="Osoegawa K."/>
            <person name="de Jong P."/>
            <person name="Grimwood J."/>
            <person name="Chapman J.A."/>
            <person name="Shapiro H."/>
            <person name="Aerts A."/>
            <person name="Otillar R.P."/>
            <person name="Terry A.Y."/>
            <person name="Boore J.L."/>
            <person name="Grigoriev I.V."/>
            <person name="Lindberg D.R."/>
            <person name="Seaver E.C."/>
            <person name="Weisblat D.A."/>
            <person name="Putnam N.H."/>
            <person name="Rokhsar D.S."/>
        </authorList>
    </citation>
    <scope>NUCLEOTIDE SEQUENCE [LARGE SCALE GENOMIC DNA]</scope>
</reference>
<sequence length="207" mass="23773">MLDKLPSNPTEFANIAEGFVRRIIKVTKHIVNFKKLCKDDQICLLKGAVVDVMMLRSAVNYDPSTESWSLSTMSYDSNRISADILKCGGRETMEMFKSYSKFIKSLMSTIRGDLLMLKILIVMAIFSTDRGDLVDSGFVQKIQEEYAEILQKYIQSRFPEEKTLFAQVVMKLTDLRNINDVHTKMLLKMRVEDVEPLLIEIFDLPCP</sequence>
<dbReference type="GO" id="GO:0000122">
    <property type="term" value="P:negative regulation of transcription by RNA polymerase II"/>
    <property type="evidence" value="ECO:0007669"/>
    <property type="project" value="TreeGrafter"/>
</dbReference>
<keyword evidence="3" id="KW-0862">Zinc</keyword>
<dbReference type="InterPro" id="IPR000536">
    <property type="entry name" value="Nucl_hrmn_rcpt_lig-bd"/>
</dbReference>
<dbReference type="HOGENOM" id="CLU_089063_0_0_1"/>
<dbReference type="EMBL" id="KB202367">
    <property type="protein sequence ID" value="ESO90689.1"/>
    <property type="molecule type" value="Genomic_DNA"/>
</dbReference>
<keyword evidence="5" id="KW-0238">DNA-binding</keyword>
<dbReference type="SMART" id="SM00430">
    <property type="entry name" value="HOLI"/>
    <property type="match status" value="1"/>
</dbReference>
<evidence type="ECO:0000313" key="10">
    <source>
        <dbReference type="Proteomes" id="UP000030746"/>
    </source>
</evidence>
<dbReference type="GeneID" id="20232166"/>
<evidence type="ECO:0000256" key="1">
    <source>
        <dbReference type="ARBA" id="ARBA00022723"/>
    </source>
</evidence>
<dbReference type="AlphaFoldDB" id="V4BP31"/>
<dbReference type="PANTHER" id="PTHR24082:SF283">
    <property type="entry name" value="NUCLEAR HORMONE RECEPTOR HR96"/>
    <property type="match status" value="1"/>
</dbReference>
<dbReference type="KEGG" id="lgi:LOTGIDRAFT_122846"/>
<dbReference type="PROSITE" id="PS51843">
    <property type="entry name" value="NR_LBD"/>
    <property type="match status" value="1"/>
</dbReference>
<dbReference type="SUPFAM" id="SSF48508">
    <property type="entry name" value="Nuclear receptor ligand-binding domain"/>
    <property type="match status" value="1"/>
</dbReference>
<dbReference type="GO" id="GO:0004879">
    <property type="term" value="F:nuclear receptor activity"/>
    <property type="evidence" value="ECO:0007669"/>
    <property type="project" value="TreeGrafter"/>
</dbReference>
<protein>
    <recommendedName>
        <fullName evidence="8">NR LBD domain-containing protein</fullName>
    </recommendedName>
</protein>
<dbReference type="InterPro" id="IPR035500">
    <property type="entry name" value="NHR-like_dom_sf"/>
</dbReference>
<dbReference type="PRINTS" id="PR00398">
    <property type="entry name" value="STRDHORMONER"/>
</dbReference>
<evidence type="ECO:0000259" key="8">
    <source>
        <dbReference type="PROSITE" id="PS51843"/>
    </source>
</evidence>
<evidence type="ECO:0000256" key="2">
    <source>
        <dbReference type="ARBA" id="ARBA00022771"/>
    </source>
</evidence>
<evidence type="ECO:0000313" key="9">
    <source>
        <dbReference type="EMBL" id="ESO90689.1"/>
    </source>
</evidence>
<dbReference type="OrthoDB" id="6352325at2759"/>
<feature type="domain" description="NR LBD" evidence="8">
    <location>
        <begin position="1"/>
        <end position="207"/>
    </location>
</feature>
<dbReference type="GO" id="GO:0000978">
    <property type="term" value="F:RNA polymerase II cis-regulatory region sequence-specific DNA binding"/>
    <property type="evidence" value="ECO:0007669"/>
    <property type="project" value="TreeGrafter"/>
</dbReference>
<keyword evidence="10" id="KW-1185">Reference proteome</keyword>
<keyword evidence="7" id="KW-0675">Receptor</keyword>
<dbReference type="GO" id="GO:0008270">
    <property type="term" value="F:zinc ion binding"/>
    <property type="evidence" value="ECO:0007669"/>
    <property type="project" value="UniProtKB-KW"/>
</dbReference>
<accession>V4BP31</accession>
<name>V4BP31_LOTGI</name>
<dbReference type="Pfam" id="PF00104">
    <property type="entry name" value="Hormone_recep"/>
    <property type="match status" value="1"/>
</dbReference>
<dbReference type="GO" id="GO:0030154">
    <property type="term" value="P:cell differentiation"/>
    <property type="evidence" value="ECO:0007669"/>
    <property type="project" value="TreeGrafter"/>
</dbReference>
<keyword evidence="4" id="KW-0805">Transcription regulation</keyword>
<keyword evidence="1" id="KW-0479">Metal-binding</keyword>
<dbReference type="Proteomes" id="UP000030746">
    <property type="component" value="Unassembled WGS sequence"/>
</dbReference>
<evidence type="ECO:0000256" key="7">
    <source>
        <dbReference type="ARBA" id="ARBA00023170"/>
    </source>
</evidence>
<evidence type="ECO:0000256" key="6">
    <source>
        <dbReference type="ARBA" id="ARBA00023163"/>
    </source>
</evidence>
<dbReference type="GO" id="GO:0045944">
    <property type="term" value="P:positive regulation of transcription by RNA polymerase II"/>
    <property type="evidence" value="ECO:0007669"/>
    <property type="project" value="TreeGrafter"/>
</dbReference>
<keyword evidence="6" id="KW-0804">Transcription</keyword>
<dbReference type="OMA" id="SCTIFAK"/>
<gene>
    <name evidence="9" type="ORF">LOTGIDRAFT_122846</name>
</gene>
<dbReference type="PANTHER" id="PTHR24082">
    <property type="entry name" value="NUCLEAR HORMONE RECEPTOR"/>
    <property type="match status" value="1"/>
</dbReference>
<evidence type="ECO:0000256" key="5">
    <source>
        <dbReference type="ARBA" id="ARBA00023125"/>
    </source>
</evidence>
<proteinExistence type="predicted"/>
<dbReference type="RefSeq" id="XP_009058681.1">
    <property type="nucleotide sequence ID" value="XM_009060433.1"/>
</dbReference>
<organism evidence="9 10">
    <name type="scientific">Lottia gigantea</name>
    <name type="common">Giant owl limpet</name>
    <dbReference type="NCBI Taxonomy" id="225164"/>
    <lineage>
        <taxon>Eukaryota</taxon>
        <taxon>Metazoa</taxon>
        <taxon>Spiralia</taxon>
        <taxon>Lophotrochozoa</taxon>
        <taxon>Mollusca</taxon>
        <taxon>Gastropoda</taxon>
        <taxon>Patellogastropoda</taxon>
        <taxon>Lottioidea</taxon>
        <taxon>Lottiidae</taxon>
        <taxon>Lottia</taxon>
    </lineage>
</organism>
<evidence type="ECO:0000256" key="4">
    <source>
        <dbReference type="ARBA" id="ARBA00023015"/>
    </source>
</evidence>
<evidence type="ECO:0000256" key="3">
    <source>
        <dbReference type="ARBA" id="ARBA00022833"/>
    </source>
</evidence>
<dbReference type="InterPro" id="IPR050234">
    <property type="entry name" value="Nuclear_hormone_rcpt_NR1"/>
</dbReference>
<dbReference type="InterPro" id="IPR001723">
    <property type="entry name" value="Nuclear_hrmn_rcpt"/>
</dbReference>
<dbReference type="CTD" id="20232166"/>
<keyword evidence="2" id="KW-0863">Zinc-finger</keyword>